<evidence type="ECO:0000256" key="1">
    <source>
        <dbReference type="ARBA" id="ARBA00004442"/>
    </source>
</evidence>
<accession>A0ABX6TSA8</accession>
<gene>
    <name evidence="9" type="ORF">IMC75_00230</name>
</gene>
<dbReference type="RefSeq" id="WP_044598934.1">
    <property type="nucleotide sequence ID" value="NZ_CP063079.1"/>
</dbReference>
<evidence type="ECO:0000313" key="9">
    <source>
        <dbReference type="EMBL" id="QOQ88940.1"/>
    </source>
</evidence>
<evidence type="ECO:0000256" key="6">
    <source>
        <dbReference type="ARBA" id="ARBA00023136"/>
    </source>
</evidence>
<reference evidence="9 10" key="1">
    <citation type="submission" date="2020-10" db="EMBL/GenBank/DDBJ databases">
        <title>Campylobacter and Helicobacter PacBio genomes.</title>
        <authorList>
            <person name="Lane C."/>
        </authorList>
    </citation>
    <scope>NUCLEOTIDE SEQUENCE [LARGE SCALE GENOMIC DNA]</scope>
    <source>
        <strain evidence="9 10">2016D-0074</strain>
    </source>
</reference>
<dbReference type="InterPro" id="IPR051906">
    <property type="entry name" value="TolC-like"/>
</dbReference>
<comment type="subcellular location">
    <subcellularLocation>
        <location evidence="1">Cell outer membrane</location>
    </subcellularLocation>
</comment>
<dbReference type="PANTHER" id="PTHR30026:SF20">
    <property type="entry name" value="OUTER MEMBRANE PROTEIN TOLC"/>
    <property type="match status" value="1"/>
</dbReference>
<keyword evidence="3" id="KW-0813">Transport</keyword>
<evidence type="ECO:0000256" key="8">
    <source>
        <dbReference type="SAM" id="Coils"/>
    </source>
</evidence>
<dbReference type="InterPro" id="IPR003423">
    <property type="entry name" value="OMP_efflux"/>
</dbReference>
<dbReference type="SUPFAM" id="SSF56954">
    <property type="entry name" value="Outer membrane efflux proteins (OEP)"/>
    <property type="match status" value="1"/>
</dbReference>
<sequence length="419" mass="48820">MKIIVFLLALVSFLLANNLKEFIQLSLNNENYIQKQLNFSKSILEQDSIENSYLPNLNLEISYLGSNKDRFIIEPQESLMTTLSLKFLIFDGGNKEAKIASMQSLRQLAYLEKENMANFIALNASILYFNYLSLKSITQSYKQKEIYLQNQLKRLEKFYQAGLASQSELESIKAKYELSVYEFAQKELKLYELKNAMFNLSKTSFIPSVENILEEPNTKENKSYEIAFMQEKLNLENFKIDSAKSKLFPKIFLQNNFSFYDMNYNPKLPQEFKNFGENFLKEHGQNNRFILTFEWRIFDFGANKKALEAQKYASKITQLELEKTKRQINIELDNLLQEIQISKVKINALNASLNAANLAFNTIEKKYNAGLCSYVEYLNALEIKFQSQSQLELAKNDYEIAKARYYFKAGIDINSKVLQ</sequence>
<keyword evidence="5" id="KW-0812">Transmembrane</keyword>
<keyword evidence="4" id="KW-1134">Transmembrane beta strand</keyword>
<dbReference type="Gene3D" id="1.20.1600.10">
    <property type="entry name" value="Outer membrane efflux proteins (OEP)"/>
    <property type="match status" value="1"/>
</dbReference>
<evidence type="ECO:0000256" key="7">
    <source>
        <dbReference type="ARBA" id="ARBA00023237"/>
    </source>
</evidence>
<feature type="coiled-coil region" evidence="8">
    <location>
        <begin position="318"/>
        <end position="352"/>
    </location>
</feature>
<comment type="similarity">
    <text evidence="2">Belongs to the outer membrane factor (OMF) (TC 1.B.17) family.</text>
</comment>
<evidence type="ECO:0000256" key="5">
    <source>
        <dbReference type="ARBA" id="ARBA00022692"/>
    </source>
</evidence>
<dbReference type="PANTHER" id="PTHR30026">
    <property type="entry name" value="OUTER MEMBRANE PROTEIN TOLC"/>
    <property type="match status" value="1"/>
</dbReference>
<evidence type="ECO:0000256" key="2">
    <source>
        <dbReference type="ARBA" id="ARBA00007613"/>
    </source>
</evidence>
<organism evidence="9 10">
    <name type="scientific">Campylobacter peloridis</name>
    <dbReference type="NCBI Taxonomy" id="488546"/>
    <lineage>
        <taxon>Bacteria</taxon>
        <taxon>Pseudomonadati</taxon>
        <taxon>Campylobacterota</taxon>
        <taxon>Epsilonproteobacteria</taxon>
        <taxon>Campylobacterales</taxon>
        <taxon>Campylobacteraceae</taxon>
        <taxon>Campylobacter</taxon>
    </lineage>
</organism>
<dbReference type="Pfam" id="PF02321">
    <property type="entry name" value="OEP"/>
    <property type="match status" value="1"/>
</dbReference>
<dbReference type="Proteomes" id="UP000595070">
    <property type="component" value="Chromosome"/>
</dbReference>
<evidence type="ECO:0000313" key="10">
    <source>
        <dbReference type="Proteomes" id="UP000595070"/>
    </source>
</evidence>
<keyword evidence="8" id="KW-0175">Coiled coil</keyword>
<dbReference type="EMBL" id="CP063079">
    <property type="protein sequence ID" value="QOQ88940.1"/>
    <property type="molecule type" value="Genomic_DNA"/>
</dbReference>
<evidence type="ECO:0000256" key="3">
    <source>
        <dbReference type="ARBA" id="ARBA00022448"/>
    </source>
</evidence>
<evidence type="ECO:0000256" key="4">
    <source>
        <dbReference type="ARBA" id="ARBA00022452"/>
    </source>
</evidence>
<keyword evidence="10" id="KW-1185">Reference proteome</keyword>
<proteinExistence type="inferred from homology"/>
<name>A0ABX6TSA8_9BACT</name>
<keyword evidence="6" id="KW-0472">Membrane</keyword>
<keyword evidence="7" id="KW-0998">Cell outer membrane</keyword>
<protein>
    <submittedName>
        <fullName evidence="9">Efflux system, outer membrane component</fullName>
    </submittedName>
</protein>